<organism evidence="2 3">
    <name type="scientific">Limnoglobus roseus</name>
    <dbReference type="NCBI Taxonomy" id="2598579"/>
    <lineage>
        <taxon>Bacteria</taxon>
        <taxon>Pseudomonadati</taxon>
        <taxon>Planctomycetota</taxon>
        <taxon>Planctomycetia</taxon>
        <taxon>Gemmatales</taxon>
        <taxon>Gemmataceae</taxon>
        <taxon>Limnoglobus</taxon>
    </lineage>
</organism>
<protein>
    <submittedName>
        <fullName evidence="2">Uncharacterized protein</fullName>
    </submittedName>
</protein>
<dbReference type="Proteomes" id="UP000324974">
    <property type="component" value="Chromosome"/>
</dbReference>
<evidence type="ECO:0000256" key="1">
    <source>
        <dbReference type="SAM" id="MobiDB-lite"/>
    </source>
</evidence>
<reference evidence="3" key="1">
    <citation type="submission" date="2019-08" db="EMBL/GenBank/DDBJ databases">
        <title>Limnoglobus roseus gen. nov., sp. nov., a novel freshwater planctomycete with a giant genome from the family Gemmataceae.</title>
        <authorList>
            <person name="Kulichevskaya I.S."/>
            <person name="Naumoff D.G."/>
            <person name="Miroshnikov K."/>
            <person name="Ivanova A."/>
            <person name="Philippov D.A."/>
            <person name="Hakobyan A."/>
            <person name="Rijpstra I.C."/>
            <person name="Sinninghe Damste J.S."/>
            <person name="Liesack W."/>
            <person name="Dedysh S.N."/>
        </authorList>
    </citation>
    <scope>NUCLEOTIDE SEQUENCE [LARGE SCALE GENOMIC DNA]</scope>
    <source>
        <strain evidence="3">PX52</strain>
    </source>
</reference>
<keyword evidence="3" id="KW-1185">Reference proteome</keyword>
<dbReference type="KEGG" id="lrs:PX52LOC_06694"/>
<sequence length="80" mass="8296">MVAYFVSKGIDPTREPGLAVVERSLIEEYGPAEVTAKAGPAGAVSPTFRTGPACPSELPELAPTSGSERTSQSKGRHLLA</sequence>
<name>A0A5C1ARW2_9BACT</name>
<evidence type="ECO:0000313" key="2">
    <source>
        <dbReference type="EMBL" id="QEL19618.1"/>
    </source>
</evidence>
<gene>
    <name evidence="2" type="ORF">PX52LOC_06694</name>
</gene>
<proteinExistence type="predicted"/>
<dbReference type="EMBL" id="CP042425">
    <property type="protein sequence ID" value="QEL19618.1"/>
    <property type="molecule type" value="Genomic_DNA"/>
</dbReference>
<evidence type="ECO:0000313" key="3">
    <source>
        <dbReference type="Proteomes" id="UP000324974"/>
    </source>
</evidence>
<accession>A0A5C1ARW2</accession>
<dbReference type="AlphaFoldDB" id="A0A5C1ARW2"/>
<feature type="region of interest" description="Disordered" evidence="1">
    <location>
        <begin position="35"/>
        <end position="80"/>
    </location>
</feature>
<dbReference type="RefSeq" id="WP_149113988.1">
    <property type="nucleotide sequence ID" value="NZ_CP042425.1"/>
</dbReference>
<feature type="compositionally biased region" description="Polar residues" evidence="1">
    <location>
        <begin position="64"/>
        <end position="73"/>
    </location>
</feature>